<dbReference type="EMBL" id="GBXM01031948">
    <property type="protein sequence ID" value="JAH76629.1"/>
    <property type="molecule type" value="Transcribed_RNA"/>
</dbReference>
<organism evidence="1">
    <name type="scientific">Anguilla anguilla</name>
    <name type="common">European freshwater eel</name>
    <name type="synonym">Muraena anguilla</name>
    <dbReference type="NCBI Taxonomy" id="7936"/>
    <lineage>
        <taxon>Eukaryota</taxon>
        <taxon>Metazoa</taxon>
        <taxon>Chordata</taxon>
        <taxon>Craniata</taxon>
        <taxon>Vertebrata</taxon>
        <taxon>Euteleostomi</taxon>
        <taxon>Actinopterygii</taxon>
        <taxon>Neopterygii</taxon>
        <taxon>Teleostei</taxon>
        <taxon>Anguilliformes</taxon>
        <taxon>Anguillidae</taxon>
        <taxon>Anguilla</taxon>
    </lineage>
</organism>
<name>A0A0E9VES2_ANGAN</name>
<accession>A0A0E9VES2</accession>
<dbReference type="AlphaFoldDB" id="A0A0E9VES2"/>
<reference evidence="1" key="1">
    <citation type="submission" date="2014-11" db="EMBL/GenBank/DDBJ databases">
        <authorList>
            <person name="Amaro Gonzalez C."/>
        </authorList>
    </citation>
    <scope>NUCLEOTIDE SEQUENCE</scope>
</reference>
<proteinExistence type="predicted"/>
<sequence length="35" mass="4017">MLTPEEGTLNIFKCMHIIQISHSVHLPLERCQLLA</sequence>
<protein>
    <submittedName>
        <fullName evidence="1">Uncharacterized protein</fullName>
    </submittedName>
</protein>
<reference evidence="1" key="2">
    <citation type="journal article" date="2015" name="Fish Shellfish Immunol.">
        <title>Early steps in the European eel (Anguilla anguilla)-Vibrio vulnificus interaction in the gills: Role of the RtxA13 toxin.</title>
        <authorList>
            <person name="Callol A."/>
            <person name="Pajuelo D."/>
            <person name="Ebbesson L."/>
            <person name="Teles M."/>
            <person name="MacKenzie S."/>
            <person name="Amaro C."/>
        </authorList>
    </citation>
    <scope>NUCLEOTIDE SEQUENCE</scope>
</reference>
<evidence type="ECO:0000313" key="1">
    <source>
        <dbReference type="EMBL" id="JAH76629.1"/>
    </source>
</evidence>